<dbReference type="InParanoid" id="A0A1Z5K242"/>
<feature type="domain" description="EGF-like" evidence="2">
    <location>
        <begin position="241"/>
        <end position="276"/>
    </location>
</feature>
<comment type="caution">
    <text evidence="3">The sequence shown here is derived from an EMBL/GenBank/DDBJ whole genome shotgun (WGS) entry which is preliminary data.</text>
</comment>
<reference evidence="3 4" key="1">
    <citation type="journal article" date="2015" name="Plant Cell">
        <title>Oil accumulation by the oleaginous diatom Fistulifera solaris as revealed by the genome and transcriptome.</title>
        <authorList>
            <person name="Tanaka T."/>
            <person name="Maeda Y."/>
            <person name="Veluchamy A."/>
            <person name="Tanaka M."/>
            <person name="Abida H."/>
            <person name="Marechal E."/>
            <person name="Bowler C."/>
            <person name="Muto M."/>
            <person name="Sunaga Y."/>
            <person name="Tanaka M."/>
            <person name="Yoshino T."/>
            <person name="Taniguchi T."/>
            <person name="Fukuda Y."/>
            <person name="Nemoto M."/>
            <person name="Matsumoto M."/>
            <person name="Wong P.S."/>
            <person name="Aburatani S."/>
            <person name="Fujibuchi W."/>
        </authorList>
    </citation>
    <scope>NUCLEOTIDE SEQUENCE [LARGE SCALE GENOMIC DNA]</scope>
    <source>
        <strain evidence="3 4">JPCC DA0580</strain>
    </source>
</reference>
<proteinExistence type="predicted"/>
<organism evidence="3 4">
    <name type="scientific">Fistulifera solaris</name>
    <name type="common">Oleaginous diatom</name>
    <dbReference type="NCBI Taxonomy" id="1519565"/>
    <lineage>
        <taxon>Eukaryota</taxon>
        <taxon>Sar</taxon>
        <taxon>Stramenopiles</taxon>
        <taxon>Ochrophyta</taxon>
        <taxon>Bacillariophyta</taxon>
        <taxon>Bacillariophyceae</taxon>
        <taxon>Bacillariophycidae</taxon>
        <taxon>Naviculales</taxon>
        <taxon>Naviculaceae</taxon>
        <taxon>Fistulifera</taxon>
    </lineage>
</organism>
<dbReference type="AlphaFoldDB" id="A0A1Z5K242"/>
<dbReference type="InterPro" id="IPR000742">
    <property type="entry name" value="EGF"/>
</dbReference>
<name>A0A1Z5K242_FISSO</name>
<protein>
    <recommendedName>
        <fullName evidence="2">EGF-like domain-containing protein</fullName>
    </recommendedName>
</protein>
<evidence type="ECO:0000313" key="3">
    <source>
        <dbReference type="EMBL" id="GAX20078.1"/>
    </source>
</evidence>
<evidence type="ECO:0000313" key="4">
    <source>
        <dbReference type="Proteomes" id="UP000198406"/>
    </source>
</evidence>
<dbReference type="Proteomes" id="UP000198406">
    <property type="component" value="Unassembled WGS sequence"/>
</dbReference>
<evidence type="ECO:0000256" key="1">
    <source>
        <dbReference type="PROSITE-ProRule" id="PRU00076"/>
    </source>
</evidence>
<feature type="disulfide bond" evidence="1">
    <location>
        <begin position="266"/>
        <end position="275"/>
    </location>
</feature>
<dbReference type="EMBL" id="BDSP01000142">
    <property type="protein sequence ID" value="GAX20078.1"/>
    <property type="molecule type" value="Genomic_DNA"/>
</dbReference>
<gene>
    <name evidence="3" type="ORF">FisN_18Lh007</name>
</gene>
<accession>A0A1Z5K242</accession>
<sequence>MPSRAGSLRVTAWIFRFAIQISHARSSHKINPFANICSTFYHQILKMRLPFILLSLLFAGLAGAQTNCRDLGQWVIDQRCNEETPICVYRNGGQVVGGNRGHHCALCINSQQPNRFWQVEPDEGCDGDFRVCVGARPLAANVEGTACAVCVNSIPSSIDPNDIDDGCPPEAPICVNDDGTEPALRKPGTKCIADCVDTDYYGLDVGCPRNYPYCVLEDGTDPGYQNAGVKCSFCTPAICDDGNPCTDDYCDPYFGCYSVDNGSCVCDAGAVDWQCGDPFPFCSGVDFCLCDVDTEGAPFCWPDISCEGLVECTSNADCPESTRCASTCCGEGHCLPECGDNPFDEARVDGQPSGPTTTGN</sequence>
<dbReference type="PROSITE" id="PS50026">
    <property type="entry name" value="EGF_3"/>
    <property type="match status" value="1"/>
</dbReference>
<dbReference type="OrthoDB" id="7783995at2759"/>
<keyword evidence="4" id="KW-1185">Reference proteome</keyword>
<evidence type="ECO:0000259" key="2">
    <source>
        <dbReference type="PROSITE" id="PS50026"/>
    </source>
</evidence>
<keyword evidence="1" id="KW-0245">EGF-like domain</keyword>
<comment type="caution">
    <text evidence="1">Lacks conserved residue(s) required for the propagation of feature annotation.</text>
</comment>
<keyword evidence="1" id="KW-1015">Disulfide bond</keyword>